<evidence type="ECO:0000313" key="1">
    <source>
        <dbReference type="EMBL" id="QBE65064.1"/>
    </source>
</evidence>
<dbReference type="EMBL" id="CP035913">
    <property type="protein sequence ID" value="QBE65064.1"/>
    <property type="molecule type" value="Genomic_DNA"/>
</dbReference>
<dbReference type="AlphaFoldDB" id="A0A4P6L1A5"/>
<dbReference type="RefSeq" id="WP_130188178.1">
    <property type="nucleotide sequence ID" value="NZ_CP035913.1"/>
</dbReference>
<accession>A0A4P6L1A5</accession>
<name>A0A4P6L1A5_9BURK</name>
<keyword evidence="2" id="KW-1185">Reference proteome</keyword>
<sequence>MKNILAEVEISSAMPLDETAEKLGEVLGGIIFEREETGRFEEVPAFVAKDDKSGVTFVLFGIPDGEICDAYTLECSAETNLSIQGFKNMTSGLLNQIISEKEVNSRGYFDYSDELAQALTGKGIMSLKSSP</sequence>
<dbReference type="OrthoDB" id="9855668at2"/>
<dbReference type="Proteomes" id="UP000290637">
    <property type="component" value="Chromosome"/>
</dbReference>
<proteinExistence type="predicted"/>
<dbReference type="KEGG" id="plue:EWM63_20425"/>
<evidence type="ECO:0000313" key="2">
    <source>
        <dbReference type="Proteomes" id="UP000290637"/>
    </source>
</evidence>
<reference evidence="1 2" key="1">
    <citation type="submission" date="2019-02" db="EMBL/GenBank/DDBJ databases">
        <title>Draft Genome Sequences of Six Type Strains of the Genus Massilia.</title>
        <authorList>
            <person name="Miess H."/>
            <person name="Frediansyhah A."/>
            <person name="Gross H."/>
        </authorList>
    </citation>
    <scope>NUCLEOTIDE SEQUENCE [LARGE SCALE GENOMIC DNA]</scope>
    <source>
        <strain evidence="1 2">DSM 17473</strain>
    </source>
</reference>
<organism evidence="1 2">
    <name type="scientific">Pseudoduganella lutea</name>
    <dbReference type="NCBI Taxonomy" id="321985"/>
    <lineage>
        <taxon>Bacteria</taxon>
        <taxon>Pseudomonadati</taxon>
        <taxon>Pseudomonadota</taxon>
        <taxon>Betaproteobacteria</taxon>
        <taxon>Burkholderiales</taxon>
        <taxon>Oxalobacteraceae</taxon>
        <taxon>Telluria group</taxon>
        <taxon>Pseudoduganella</taxon>
    </lineage>
</organism>
<gene>
    <name evidence="1" type="ORF">EWM63_20425</name>
</gene>
<protein>
    <submittedName>
        <fullName evidence="1">Uncharacterized protein</fullName>
    </submittedName>
</protein>